<evidence type="ECO:0000313" key="5">
    <source>
        <dbReference type="Proteomes" id="UP000545286"/>
    </source>
</evidence>
<evidence type="ECO:0000259" key="3">
    <source>
        <dbReference type="Pfam" id="PF04321"/>
    </source>
</evidence>
<dbReference type="Gene3D" id="3.90.25.10">
    <property type="entry name" value="UDP-galactose 4-epimerase, domain 1"/>
    <property type="match status" value="1"/>
</dbReference>
<dbReference type="PANTHER" id="PTHR10491:SF4">
    <property type="entry name" value="METHIONINE ADENOSYLTRANSFERASE 2 SUBUNIT BETA"/>
    <property type="match status" value="1"/>
</dbReference>
<dbReference type="InterPro" id="IPR005913">
    <property type="entry name" value="dTDP_dehydrorham_reduct"/>
</dbReference>
<dbReference type="GO" id="GO:0005829">
    <property type="term" value="C:cytosol"/>
    <property type="evidence" value="ECO:0007669"/>
    <property type="project" value="TreeGrafter"/>
</dbReference>
<sequence length="299" mass="30744">MTESTSVPAAAAAPAVAARFLITGASGMLGRDLQRALAGREVTALGRAALDITDAAAVDAAVAGMDVVINAAAYTNVDGAETDEQAAFAVNATGPGVLAAAAARHGARLVHVSTDYVFRGDATSPYAEDAGHDPISAYGRTKAAGETAVRDALPDASYIVRTAWLYGADGPNFAKTMARLAASKPEVSVVSDQLGQPTYSADLAAQIVALVDANAPAGTYHGTNAGVASWYDFAREIFRLAGFDPENVKKTDSTAFVRPAPRPAYSVLGHDAWTNAGVPPMRPWLEALEDAAAQGVLNT</sequence>
<protein>
    <recommendedName>
        <fullName evidence="2">dTDP-4-dehydrorhamnose reductase</fullName>
        <ecNumber evidence="2">1.1.1.133</ecNumber>
    </recommendedName>
</protein>
<comment type="caution">
    <text evidence="4">The sequence shown here is derived from an EMBL/GenBank/DDBJ whole genome shotgun (WGS) entry which is preliminary data.</text>
</comment>
<dbReference type="EMBL" id="JACHWJ010000002">
    <property type="protein sequence ID" value="MBB2957365.1"/>
    <property type="molecule type" value="Genomic_DNA"/>
</dbReference>
<reference evidence="4 5" key="1">
    <citation type="submission" date="2020-08" db="EMBL/GenBank/DDBJ databases">
        <title>Sequencing the genomes of 1000 actinobacteria strains.</title>
        <authorList>
            <person name="Klenk H.-P."/>
        </authorList>
    </citation>
    <scope>NUCLEOTIDE SEQUENCE [LARGE SCALE GENOMIC DNA]</scope>
    <source>
        <strain evidence="4 5">DSM 20419</strain>
    </source>
</reference>
<dbReference type="AlphaFoldDB" id="A0A7W4YFZ4"/>
<dbReference type="SUPFAM" id="SSF51735">
    <property type="entry name" value="NAD(P)-binding Rossmann-fold domains"/>
    <property type="match status" value="1"/>
</dbReference>
<dbReference type="Pfam" id="PF04321">
    <property type="entry name" value="RmlD_sub_bind"/>
    <property type="match status" value="1"/>
</dbReference>
<dbReference type="UniPathway" id="UPA00124"/>
<comment type="pathway">
    <text evidence="2">Carbohydrate biosynthesis; dTDP-L-rhamnose biosynthesis.</text>
</comment>
<dbReference type="GO" id="GO:0008831">
    <property type="term" value="F:dTDP-4-dehydrorhamnose reductase activity"/>
    <property type="evidence" value="ECO:0007669"/>
    <property type="project" value="UniProtKB-EC"/>
</dbReference>
<comment type="similarity">
    <text evidence="1 2">Belongs to the dTDP-4-dehydrorhamnose reductase family.</text>
</comment>
<keyword evidence="2 4" id="KW-0560">Oxidoreductase</keyword>
<keyword evidence="5" id="KW-1185">Reference proteome</keyword>
<dbReference type="RefSeq" id="WP_338110076.1">
    <property type="nucleotide sequence ID" value="NZ_JACHWJ010000002.1"/>
</dbReference>
<dbReference type="NCBIfam" id="TIGR01214">
    <property type="entry name" value="rmlD"/>
    <property type="match status" value="1"/>
</dbReference>
<dbReference type="CDD" id="cd05254">
    <property type="entry name" value="dTDP_HR_like_SDR_e"/>
    <property type="match status" value="1"/>
</dbReference>
<dbReference type="Gene3D" id="3.40.50.720">
    <property type="entry name" value="NAD(P)-binding Rossmann-like Domain"/>
    <property type="match status" value="1"/>
</dbReference>
<evidence type="ECO:0000313" key="4">
    <source>
        <dbReference type="EMBL" id="MBB2957365.1"/>
    </source>
</evidence>
<keyword evidence="2" id="KW-0521">NADP</keyword>
<comment type="function">
    <text evidence="2">Catalyzes the reduction of dTDP-6-deoxy-L-lyxo-4-hexulose to yield dTDP-L-rhamnose.</text>
</comment>
<dbReference type="GO" id="GO:0019305">
    <property type="term" value="P:dTDP-rhamnose biosynthetic process"/>
    <property type="evidence" value="ECO:0007669"/>
    <property type="project" value="UniProtKB-UniPathway"/>
</dbReference>
<proteinExistence type="inferred from homology"/>
<dbReference type="InterPro" id="IPR029903">
    <property type="entry name" value="RmlD-like-bd"/>
</dbReference>
<feature type="domain" description="RmlD-like substrate binding" evidence="3">
    <location>
        <begin position="19"/>
        <end position="293"/>
    </location>
</feature>
<dbReference type="Proteomes" id="UP000545286">
    <property type="component" value="Unassembled WGS sequence"/>
</dbReference>
<name>A0A7W4YFZ4_9MICO</name>
<evidence type="ECO:0000256" key="1">
    <source>
        <dbReference type="ARBA" id="ARBA00010944"/>
    </source>
</evidence>
<accession>A0A7W4YFZ4</accession>
<dbReference type="EC" id="1.1.1.133" evidence="2"/>
<dbReference type="InterPro" id="IPR036291">
    <property type="entry name" value="NAD(P)-bd_dom_sf"/>
</dbReference>
<gene>
    <name evidence="4" type="ORF">FHX72_001502</name>
</gene>
<evidence type="ECO:0000256" key="2">
    <source>
        <dbReference type="RuleBase" id="RU364082"/>
    </source>
</evidence>
<organism evidence="4 5">
    <name type="scientific">Pseudoclavibacter helvolus</name>
    <dbReference type="NCBI Taxonomy" id="255205"/>
    <lineage>
        <taxon>Bacteria</taxon>
        <taxon>Bacillati</taxon>
        <taxon>Actinomycetota</taxon>
        <taxon>Actinomycetes</taxon>
        <taxon>Micrococcales</taxon>
        <taxon>Microbacteriaceae</taxon>
        <taxon>Pseudoclavibacter</taxon>
    </lineage>
</organism>
<dbReference type="PANTHER" id="PTHR10491">
    <property type="entry name" value="DTDP-4-DEHYDRORHAMNOSE REDUCTASE"/>
    <property type="match status" value="1"/>
</dbReference>